<dbReference type="Gene3D" id="3.40.50.11010">
    <property type="match status" value="1"/>
</dbReference>
<name>A0ABP7DXY6_9MICO</name>
<dbReference type="PANTHER" id="PTHR12526">
    <property type="entry name" value="GLYCOSYLTRANSFERASE"/>
    <property type="match status" value="1"/>
</dbReference>
<dbReference type="PANTHER" id="PTHR12526:SF630">
    <property type="entry name" value="GLYCOSYLTRANSFERASE"/>
    <property type="match status" value="1"/>
</dbReference>
<dbReference type="SUPFAM" id="SSF53756">
    <property type="entry name" value="UDP-Glycosyltransferase/glycogen phosphorylase"/>
    <property type="match status" value="1"/>
</dbReference>
<reference evidence="2" key="1">
    <citation type="journal article" date="2019" name="Int. J. Syst. Evol. Microbiol.">
        <title>The Global Catalogue of Microorganisms (GCM) 10K type strain sequencing project: providing services to taxonomists for standard genome sequencing and annotation.</title>
        <authorList>
            <consortium name="The Broad Institute Genomics Platform"/>
            <consortium name="The Broad Institute Genome Sequencing Center for Infectious Disease"/>
            <person name="Wu L."/>
            <person name="Ma J."/>
        </authorList>
    </citation>
    <scope>NUCLEOTIDE SEQUENCE [LARGE SCALE GENOMIC DNA]</scope>
    <source>
        <strain evidence="2">JCM 17125</strain>
    </source>
</reference>
<sequence length="386" mass="41808">MDLVVTSLEVWDGVWRRNQHLVAGLLRRDPDLRVLFVEPATDPLHAALGASQPRLGRGLRRGPQLDGIHPDALWLLEPTKWLPRRVDRRLDERWARQVLRAAQTLEMDRPVLWVNDPRGSLLVEATQWPSLYDVTDDWTVADRSTAETERIKTQEHVLLTRCDEVVVCSPALEASKGALRAVTLVPNGVDASAYLVGHERPSDLPAGAVAVYVGTLHGDRLDVDLCAQTALALAGSGRLVLVGPDSLAAEQRSRLLSAGAVLLGARPSDEVPAYLVHADVLVVPHVVTPFTDSLDPIKLYEYQAAGRPVVSTPVAGFRDVADDLMTVAASSAFVAAVVDAVAHAGRAGRVADEATRAQRSSAADWSRRVDQMVEILARLHARGAGS</sequence>
<dbReference type="Proteomes" id="UP001501468">
    <property type="component" value="Unassembled WGS sequence"/>
</dbReference>
<comment type="caution">
    <text evidence="1">The sequence shown here is derived from an EMBL/GenBank/DDBJ whole genome shotgun (WGS) entry which is preliminary data.</text>
</comment>
<dbReference type="EMBL" id="BAABDC010000005">
    <property type="protein sequence ID" value="GAA3711741.1"/>
    <property type="molecule type" value="Genomic_DNA"/>
</dbReference>
<keyword evidence="2" id="KW-1185">Reference proteome</keyword>
<dbReference type="RefSeq" id="WP_344948376.1">
    <property type="nucleotide sequence ID" value="NZ_BAABDC010000005.1"/>
</dbReference>
<gene>
    <name evidence="1" type="ORF">GCM10022399_30640</name>
</gene>
<accession>A0ABP7DXY6</accession>
<proteinExistence type="predicted"/>
<protein>
    <recommendedName>
        <fullName evidence="3">Glycosyltransferase family 1 protein</fullName>
    </recommendedName>
</protein>
<evidence type="ECO:0000313" key="2">
    <source>
        <dbReference type="Proteomes" id="UP001501468"/>
    </source>
</evidence>
<evidence type="ECO:0000313" key="1">
    <source>
        <dbReference type="EMBL" id="GAA3711741.1"/>
    </source>
</evidence>
<dbReference type="Gene3D" id="3.40.50.2000">
    <property type="entry name" value="Glycogen Phosphorylase B"/>
    <property type="match status" value="1"/>
</dbReference>
<organism evidence="1 2">
    <name type="scientific">Terrabacter ginsenosidimutans</name>
    <dbReference type="NCBI Taxonomy" id="490575"/>
    <lineage>
        <taxon>Bacteria</taxon>
        <taxon>Bacillati</taxon>
        <taxon>Actinomycetota</taxon>
        <taxon>Actinomycetes</taxon>
        <taxon>Micrococcales</taxon>
        <taxon>Intrasporangiaceae</taxon>
        <taxon>Terrabacter</taxon>
    </lineage>
</organism>
<evidence type="ECO:0008006" key="3">
    <source>
        <dbReference type="Google" id="ProtNLM"/>
    </source>
</evidence>
<dbReference type="Pfam" id="PF13692">
    <property type="entry name" value="Glyco_trans_1_4"/>
    <property type="match status" value="1"/>
</dbReference>